<dbReference type="eggNOG" id="COG3121">
    <property type="taxonomic scope" value="Bacteria"/>
</dbReference>
<evidence type="ECO:0000259" key="7">
    <source>
        <dbReference type="Pfam" id="PF00345"/>
    </source>
</evidence>
<protein>
    <submittedName>
        <fullName evidence="9">Fimbrial chaperone protein PefD</fullName>
    </submittedName>
</protein>
<evidence type="ECO:0000256" key="5">
    <source>
        <dbReference type="ARBA" id="ARBA00023186"/>
    </source>
</evidence>
<dbReference type="STRING" id="945543.VIBR0546_14630"/>
<evidence type="ECO:0000256" key="3">
    <source>
        <dbReference type="ARBA" id="ARBA00022729"/>
    </source>
</evidence>
<evidence type="ECO:0000256" key="4">
    <source>
        <dbReference type="ARBA" id="ARBA00022764"/>
    </source>
</evidence>
<proteinExistence type="inferred from homology"/>
<evidence type="ECO:0000256" key="6">
    <source>
        <dbReference type="SAM" id="SignalP"/>
    </source>
</evidence>
<dbReference type="Gene3D" id="2.60.40.10">
    <property type="entry name" value="Immunoglobulins"/>
    <property type="match status" value="2"/>
</dbReference>
<evidence type="ECO:0000256" key="2">
    <source>
        <dbReference type="ARBA" id="ARBA00007399"/>
    </source>
</evidence>
<feature type="domain" description="Pili assembly chaperone N-terminal" evidence="7">
    <location>
        <begin position="20"/>
        <end position="144"/>
    </location>
</feature>
<dbReference type="GO" id="GO:0071555">
    <property type="term" value="P:cell wall organization"/>
    <property type="evidence" value="ECO:0007669"/>
    <property type="project" value="InterPro"/>
</dbReference>
<dbReference type="SUPFAM" id="SSF49354">
    <property type="entry name" value="PapD-like"/>
    <property type="match status" value="1"/>
</dbReference>
<dbReference type="InterPro" id="IPR050643">
    <property type="entry name" value="Periplasmic_pilus_chap"/>
</dbReference>
<feature type="chain" id="PRO_5003224390" evidence="6">
    <location>
        <begin position="19"/>
        <end position="244"/>
    </location>
</feature>
<dbReference type="InterPro" id="IPR001829">
    <property type="entry name" value="Pili_assmbl_chaperone_bac"/>
</dbReference>
<organism evidence="9 10">
    <name type="scientific">Vibrio brasiliensis LMG 20546</name>
    <dbReference type="NCBI Taxonomy" id="945543"/>
    <lineage>
        <taxon>Bacteria</taxon>
        <taxon>Pseudomonadati</taxon>
        <taxon>Pseudomonadota</taxon>
        <taxon>Gammaproteobacteria</taxon>
        <taxon>Vibrionales</taxon>
        <taxon>Vibrionaceae</taxon>
        <taxon>Vibrio</taxon>
        <taxon>Vibrio oreintalis group</taxon>
    </lineage>
</organism>
<comment type="caution">
    <text evidence="9">The sequence shown here is derived from an EMBL/GenBank/DDBJ whole genome shotgun (WGS) entry which is preliminary data.</text>
</comment>
<dbReference type="SUPFAM" id="SSF49584">
    <property type="entry name" value="Periplasmic chaperone C-domain"/>
    <property type="match status" value="1"/>
</dbReference>
<dbReference type="Pfam" id="PF00345">
    <property type="entry name" value="PapD_N"/>
    <property type="match status" value="1"/>
</dbReference>
<dbReference type="Pfam" id="PF02753">
    <property type="entry name" value="PapD_C"/>
    <property type="match status" value="1"/>
</dbReference>
<evidence type="ECO:0000313" key="9">
    <source>
        <dbReference type="EMBL" id="EGA65530.1"/>
    </source>
</evidence>
<keyword evidence="3 6" id="KW-0732">Signal</keyword>
<comment type="subcellular location">
    <subcellularLocation>
        <location evidence="1">Periplasm</location>
    </subcellularLocation>
</comment>
<dbReference type="InterPro" id="IPR013783">
    <property type="entry name" value="Ig-like_fold"/>
</dbReference>
<dbReference type="Proteomes" id="UP000004371">
    <property type="component" value="Unassembled WGS sequence"/>
</dbReference>
<dbReference type="InterPro" id="IPR008962">
    <property type="entry name" value="PapD-like_sf"/>
</dbReference>
<name>E8LVE5_9VIBR</name>
<gene>
    <name evidence="9" type="ORF">VIBR0546_14630</name>
</gene>
<dbReference type="PANTHER" id="PTHR30251:SF2">
    <property type="entry name" value="FIMBRIAL CHAPERONE YADV-RELATED"/>
    <property type="match status" value="1"/>
</dbReference>
<dbReference type="InterPro" id="IPR016147">
    <property type="entry name" value="Pili_assmbl_chaperone_N"/>
</dbReference>
<keyword evidence="10" id="KW-1185">Reference proteome</keyword>
<accession>E8LVE5</accession>
<comment type="similarity">
    <text evidence="2">Belongs to the periplasmic pilus chaperone family.</text>
</comment>
<evidence type="ECO:0000313" key="10">
    <source>
        <dbReference type="Proteomes" id="UP000004371"/>
    </source>
</evidence>
<evidence type="ECO:0000256" key="1">
    <source>
        <dbReference type="ARBA" id="ARBA00004418"/>
    </source>
</evidence>
<dbReference type="PANTHER" id="PTHR30251">
    <property type="entry name" value="PILUS ASSEMBLY CHAPERONE"/>
    <property type="match status" value="1"/>
</dbReference>
<keyword evidence="5" id="KW-0143">Chaperone</keyword>
<evidence type="ECO:0000259" key="8">
    <source>
        <dbReference type="Pfam" id="PF02753"/>
    </source>
</evidence>
<dbReference type="InterPro" id="IPR036316">
    <property type="entry name" value="Pili_assmbl_chap_C_dom_sf"/>
</dbReference>
<dbReference type="InterPro" id="IPR016148">
    <property type="entry name" value="Pili_assmbl_chaperone_C"/>
</dbReference>
<dbReference type="AlphaFoldDB" id="E8LVE5"/>
<dbReference type="GO" id="GO:0030288">
    <property type="term" value="C:outer membrane-bounded periplasmic space"/>
    <property type="evidence" value="ECO:0007669"/>
    <property type="project" value="InterPro"/>
</dbReference>
<dbReference type="PRINTS" id="PR00969">
    <property type="entry name" value="CHAPERONPILI"/>
</dbReference>
<dbReference type="EMBL" id="AEVS01000071">
    <property type="protein sequence ID" value="EGA65530.1"/>
    <property type="molecule type" value="Genomic_DNA"/>
</dbReference>
<reference evidence="9 10" key="1">
    <citation type="journal article" date="2012" name="Int. J. Syst. Evol. Microbiol.">
        <title>Vibrio caribbeanicus sp. nov., isolated from the marine sponge Scleritoderma cyanea.</title>
        <authorList>
            <person name="Hoffmann M."/>
            <person name="Monday S.R."/>
            <person name="Allard M.W."/>
            <person name="Strain E.A."/>
            <person name="Whittaker P."/>
            <person name="Naum M."/>
            <person name="McCarthy P.J."/>
            <person name="Lopez J.V."/>
            <person name="Fischer M."/>
            <person name="Brown E.W."/>
        </authorList>
    </citation>
    <scope>NUCLEOTIDE SEQUENCE [LARGE SCALE GENOMIC DNA]</scope>
    <source>
        <strain evidence="9 10">LMG 20546</strain>
    </source>
</reference>
<feature type="domain" description="Pili assembly chaperone C-terminal" evidence="8">
    <location>
        <begin position="166"/>
        <end position="230"/>
    </location>
</feature>
<keyword evidence="4" id="KW-0574">Periplasm</keyword>
<sequence length="244" mass="27352">MRMTVLFTLLLLSQTAQSAFVLNSTRYIYTEANNSIPIEVSNKSERKYGGQVSVYLDGTESDQITTETPVVLPSPPVFKSGPNSKQRINLRMINKEALPTDRESLFWLNVLEIPMSTRASGASGNSIALAMNIKVKLLYRPDAISEQRQDAESQIFYRASDNKLTIVNKSPFYFAISQLEIDGKSIYPTDEVTRSNLQKLSPYSAVDIGDIQVRKGQDVIITSIDDWGATKQYTLVQELVEITR</sequence>
<feature type="signal peptide" evidence="6">
    <location>
        <begin position="1"/>
        <end position="18"/>
    </location>
</feature>